<sequence length="717" mass="80936">MADKEATVYVVDVGKSMGEKKNGRPISDLDWAMQYVWDKITTTVSTGRKTATIGVVGLRTDETNNELSADDSYEHISVMQNIGQMLMPDLRRLREEIKPSQTDNGDAISSLVIAIQMINTYTKKLKYRRQIIMVTNGEGPISSEGLDQIVDKLKSDSIELVVLGADFDDPEYGFKEEDKPETKSENEALLRSLVEDCDGVYGTLAQAIAELDTPRVKIVRGIPSFRGELKLGDPKKYDTALRIQVERYYRTYVARPPTASSFVVKPSGEDSAQSSATVAAGHGTSVDENLVSVRNARTYHVSDPSAVGAKRELERDDLAKGYEYGRTAVHISESDENITKLETDAGLDLIGFIQNDRYDRFMNMSTSNVIIAQKTNEKASLALSSFIHALFELDCYAVARLVVKDNKNPLVVLLAPSIEPDFECLLEVQLPFVEDVRSYKFPPLDRVLTVSGKTVEEHRNLPSEDLMNAMSKYVDSMELVEKDDTGEIVDTIPLEDSFSPLLHRIEQAIRWRAVHPNEPLPPPSEKLTQFSKPPEEVQERAKKYLDRIIKAADVKKVPPKVKGRKRDREIDKPLSGLDVDELLHREKRAKISPENAIPEFKQTLASAENIEVIKDAVRQMEKIIENHIRNSFGDANYDRVVEELGVLREELVDYEEPALYNDFLRRLKDSILKEQLGGDRQELWWLIRRSKIGLVDTKTSDRVQVTEQEAKEFLSSK</sequence>
<protein>
    <recommendedName>
        <fullName evidence="6 20">ATP-dependent DNA helicase II subunit 2</fullName>
        <ecNumber evidence="5 20">3.6.4.12</ecNumber>
    </recommendedName>
</protein>
<dbReference type="InterPro" id="IPR006164">
    <property type="entry name" value="DNA_bd_Ku70/Ku80"/>
</dbReference>
<keyword evidence="15 20" id="KW-0233">DNA recombination</keyword>
<evidence type="ECO:0000256" key="15">
    <source>
        <dbReference type="ARBA" id="ARBA00023172"/>
    </source>
</evidence>
<evidence type="ECO:0000313" key="22">
    <source>
        <dbReference type="EMBL" id="CRG85752.1"/>
    </source>
</evidence>
<evidence type="ECO:0000313" key="23">
    <source>
        <dbReference type="Proteomes" id="UP000054383"/>
    </source>
</evidence>
<comment type="similarity">
    <text evidence="3 20">Belongs to the ku80 family.</text>
</comment>
<evidence type="ECO:0000256" key="9">
    <source>
        <dbReference type="ARBA" id="ARBA00022763"/>
    </source>
</evidence>
<dbReference type="FunFam" id="1.10.1600.10:FF:000002">
    <property type="entry name" value="X-ray repair cross-complementing protein 5"/>
    <property type="match status" value="1"/>
</dbReference>
<comment type="function">
    <text evidence="18">Single-stranded DNA-dependent ATP-dependent helicase. Involved in non-homologous end joining (NHEJ) DNA double strand break repair. DNA-binding is sequence-independent but has a high affinity to nicks in double-stranded DNA and to the ends of duplex DNA. Binds to naturally occurring chromosomal ends, and therefore provides chromosomal end protection. Required also for telomere recombination to repair telomeric ends in the absence of telomerase. KU70, of the KU70/KU80 heterodimer, binds to the stem loop of TLC1, the RNA component of telomerase. Involved in telomere maintenance. Interacts with telomeric repeats and subtelomeric sequences thereby controlling telomere length and protecting against subtelomeric rearrangement. Maintains telomeric chromatin, which is involved in silencing the expression of genes located at the telomere. Required for mating-type switching.</text>
</comment>
<dbReference type="GO" id="GO:0006310">
    <property type="term" value="P:DNA recombination"/>
    <property type="evidence" value="ECO:0007669"/>
    <property type="project" value="UniProtKB-KW"/>
</dbReference>
<dbReference type="GO" id="GO:0043564">
    <property type="term" value="C:Ku70:Ku80 complex"/>
    <property type="evidence" value="ECO:0007669"/>
    <property type="project" value="InterPro"/>
</dbReference>
<name>A0A0U1LT43_TALIS</name>
<dbReference type="SUPFAM" id="SSF53300">
    <property type="entry name" value="vWA-like"/>
    <property type="match status" value="1"/>
</dbReference>
<evidence type="ECO:0000256" key="11">
    <source>
        <dbReference type="ARBA" id="ARBA00022806"/>
    </source>
</evidence>
<keyword evidence="14 20" id="KW-0238">DNA-binding</keyword>
<dbReference type="Proteomes" id="UP000054383">
    <property type="component" value="Unassembled WGS sequence"/>
</dbReference>
<dbReference type="Gene3D" id="3.40.50.410">
    <property type="entry name" value="von Willebrand factor, type A domain"/>
    <property type="match status" value="1"/>
</dbReference>
<dbReference type="EMBL" id="CVMT01000002">
    <property type="protein sequence ID" value="CRG85752.1"/>
    <property type="molecule type" value="Genomic_DNA"/>
</dbReference>
<evidence type="ECO:0000256" key="20">
    <source>
        <dbReference type="PIRNR" id="PIRNR016570"/>
    </source>
</evidence>
<dbReference type="InterPro" id="IPR016194">
    <property type="entry name" value="SPOC-like_C_dom_sf"/>
</dbReference>
<dbReference type="GO" id="GO:0003684">
    <property type="term" value="F:damaged DNA binding"/>
    <property type="evidence" value="ECO:0007669"/>
    <property type="project" value="InterPro"/>
</dbReference>
<evidence type="ECO:0000256" key="16">
    <source>
        <dbReference type="ARBA" id="ARBA00023204"/>
    </source>
</evidence>
<dbReference type="PIRSF" id="PIRSF016570">
    <property type="entry name" value="Ku80"/>
    <property type="match status" value="1"/>
</dbReference>
<dbReference type="AlphaFoldDB" id="A0A0U1LT43"/>
<comment type="subcellular location">
    <subcellularLocation>
        <location evidence="2">Chromosome</location>
        <location evidence="2">Telomere</location>
    </subcellularLocation>
    <subcellularLocation>
        <location evidence="1 20">Nucleus</location>
    </subcellularLocation>
</comment>
<dbReference type="InterPro" id="IPR002035">
    <property type="entry name" value="VWF_A"/>
</dbReference>
<dbReference type="FunFam" id="3.40.50.410:FF:000073">
    <property type="entry name" value="ATP-dependent DNA helicase II subunit 2"/>
    <property type="match status" value="1"/>
</dbReference>
<dbReference type="OrthoDB" id="30826at2759"/>
<feature type="domain" description="VWFA" evidence="21">
    <location>
        <begin position="6"/>
        <end position="164"/>
    </location>
</feature>
<evidence type="ECO:0000256" key="1">
    <source>
        <dbReference type="ARBA" id="ARBA00004123"/>
    </source>
</evidence>
<evidence type="ECO:0000256" key="2">
    <source>
        <dbReference type="ARBA" id="ARBA00004574"/>
    </source>
</evidence>
<keyword evidence="8 20" id="KW-0547">Nucleotide-binding</keyword>
<dbReference type="FunFam" id="1.25.40.240:FF:000002">
    <property type="entry name" value="ATP-dependent DNA helicase II subunit 2"/>
    <property type="match status" value="1"/>
</dbReference>
<reference evidence="22 23" key="1">
    <citation type="submission" date="2015-04" db="EMBL/GenBank/DDBJ databases">
        <authorList>
            <person name="Syromyatnikov M.Y."/>
            <person name="Popov V.N."/>
        </authorList>
    </citation>
    <scope>NUCLEOTIDE SEQUENCE [LARGE SCALE GENOMIC DNA]</scope>
    <source>
        <strain evidence="22">WF-38-12</strain>
    </source>
</reference>
<keyword evidence="13" id="KW-0779">Telomere</keyword>
<dbReference type="PROSITE" id="PS50234">
    <property type="entry name" value="VWFA"/>
    <property type="match status" value="1"/>
</dbReference>
<dbReference type="SMART" id="SM00559">
    <property type="entry name" value="Ku78"/>
    <property type="match status" value="1"/>
</dbReference>
<dbReference type="SUPFAM" id="SSF100939">
    <property type="entry name" value="SPOC domain-like"/>
    <property type="match status" value="1"/>
</dbReference>
<proteinExistence type="inferred from homology"/>
<dbReference type="CDD" id="cd00873">
    <property type="entry name" value="KU80"/>
    <property type="match status" value="1"/>
</dbReference>
<dbReference type="STRING" id="28573.A0A0U1LT43"/>
<dbReference type="GO" id="GO:0042162">
    <property type="term" value="F:telomeric DNA binding"/>
    <property type="evidence" value="ECO:0007669"/>
    <property type="project" value="EnsemblFungi"/>
</dbReference>
<keyword evidence="17 20" id="KW-0539">Nucleus</keyword>
<evidence type="ECO:0000256" key="18">
    <source>
        <dbReference type="ARBA" id="ARBA00024890"/>
    </source>
</evidence>
<dbReference type="GO" id="GO:0016887">
    <property type="term" value="F:ATP hydrolysis activity"/>
    <property type="evidence" value="ECO:0007669"/>
    <property type="project" value="RHEA"/>
</dbReference>
<dbReference type="PANTHER" id="PTHR12604:SF4">
    <property type="entry name" value="X-RAY REPAIR CROSS-COMPLEMENTING PROTEIN 5"/>
    <property type="match status" value="1"/>
</dbReference>
<keyword evidence="9 20" id="KW-0227">DNA damage</keyword>
<evidence type="ECO:0000256" key="10">
    <source>
        <dbReference type="ARBA" id="ARBA00022801"/>
    </source>
</evidence>
<evidence type="ECO:0000256" key="12">
    <source>
        <dbReference type="ARBA" id="ARBA00022840"/>
    </source>
</evidence>
<dbReference type="SUPFAM" id="SSF101420">
    <property type="entry name" value="C-terminal domain of Ku80"/>
    <property type="match status" value="1"/>
</dbReference>
<dbReference type="Pfam" id="PF08785">
    <property type="entry name" value="Ku_PK_bind"/>
    <property type="match status" value="1"/>
</dbReference>
<dbReference type="OMA" id="WAMQYVW"/>
<evidence type="ECO:0000256" key="4">
    <source>
        <dbReference type="ARBA" id="ARBA00011584"/>
    </source>
</evidence>
<dbReference type="Gene3D" id="1.10.1600.10">
    <property type="match status" value="1"/>
</dbReference>
<evidence type="ECO:0000259" key="21">
    <source>
        <dbReference type="PROSITE" id="PS50234"/>
    </source>
</evidence>
<keyword evidence="23" id="KW-1185">Reference proteome</keyword>
<keyword evidence="7" id="KW-0158">Chromosome</keyword>
<keyword evidence="12 20" id="KW-0067">ATP-binding</keyword>
<dbReference type="InterPro" id="IPR036494">
    <property type="entry name" value="Ku_C_sf"/>
</dbReference>
<keyword evidence="10 20" id="KW-0378">Hydrolase</keyword>
<dbReference type="InterPro" id="IPR024193">
    <property type="entry name" value="Ku80"/>
</dbReference>
<evidence type="ECO:0000256" key="19">
    <source>
        <dbReference type="ARBA" id="ARBA00047995"/>
    </source>
</evidence>
<evidence type="ECO:0000256" key="8">
    <source>
        <dbReference type="ARBA" id="ARBA00022741"/>
    </source>
</evidence>
<dbReference type="Pfam" id="PF03731">
    <property type="entry name" value="Ku_N"/>
    <property type="match status" value="1"/>
</dbReference>
<dbReference type="InterPro" id="IPR005161">
    <property type="entry name" value="Ku_N"/>
</dbReference>
<gene>
    <name evidence="22" type="ORF">PISL3812_02773</name>
</gene>
<dbReference type="Gene3D" id="2.40.290.10">
    <property type="match status" value="1"/>
</dbReference>
<dbReference type="GO" id="GO:0003690">
    <property type="term" value="F:double-stranded DNA binding"/>
    <property type="evidence" value="ECO:0007669"/>
    <property type="project" value="TreeGrafter"/>
</dbReference>
<keyword evidence="11 20" id="KW-0347">Helicase</keyword>
<dbReference type="Gene3D" id="1.25.40.240">
    <property type="entry name" value="Ku, C-terminal domain"/>
    <property type="match status" value="1"/>
</dbReference>
<dbReference type="GO" id="GO:0140445">
    <property type="term" value="C:chromosome, telomeric repeat region"/>
    <property type="evidence" value="ECO:0007669"/>
    <property type="project" value="EnsemblFungi"/>
</dbReference>
<dbReference type="GO" id="GO:0006303">
    <property type="term" value="P:double-strand break repair via nonhomologous end joining"/>
    <property type="evidence" value="ECO:0007669"/>
    <property type="project" value="EnsemblFungi"/>
</dbReference>
<evidence type="ECO:0000256" key="17">
    <source>
        <dbReference type="ARBA" id="ARBA00023242"/>
    </source>
</evidence>
<dbReference type="GO" id="GO:0000723">
    <property type="term" value="P:telomere maintenance"/>
    <property type="evidence" value="ECO:0007669"/>
    <property type="project" value="EnsemblFungi"/>
</dbReference>
<evidence type="ECO:0000256" key="5">
    <source>
        <dbReference type="ARBA" id="ARBA00012551"/>
    </source>
</evidence>
<organism evidence="22 23">
    <name type="scientific">Talaromyces islandicus</name>
    <name type="common">Penicillium islandicum</name>
    <dbReference type="NCBI Taxonomy" id="28573"/>
    <lineage>
        <taxon>Eukaryota</taxon>
        <taxon>Fungi</taxon>
        <taxon>Dikarya</taxon>
        <taxon>Ascomycota</taxon>
        <taxon>Pezizomycotina</taxon>
        <taxon>Eurotiomycetes</taxon>
        <taxon>Eurotiomycetidae</taxon>
        <taxon>Eurotiales</taxon>
        <taxon>Trichocomaceae</taxon>
        <taxon>Talaromyces</taxon>
        <taxon>Talaromyces sect. Islandici</taxon>
    </lineage>
</organism>
<dbReference type="GO" id="GO:0003678">
    <property type="term" value="F:DNA helicase activity"/>
    <property type="evidence" value="ECO:0007669"/>
    <property type="project" value="UniProtKB-EC"/>
</dbReference>
<accession>A0A0U1LT43</accession>
<evidence type="ECO:0000256" key="13">
    <source>
        <dbReference type="ARBA" id="ARBA00022895"/>
    </source>
</evidence>
<dbReference type="InterPro" id="IPR036465">
    <property type="entry name" value="vWFA_dom_sf"/>
</dbReference>
<evidence type="ECO:0000256" key="14">
    <source>
        <dbReference type="ARBA" id="ARBA00023125"/>
    </source>
</evidence>
<evidence type="ECO:0000256" key="6">
    <source>
        <dbReference type="ARBA" id="ARBA00021792"/>
    </source>
</evidence>
<dbReference type="EC" id="3.6.4.12" evidence="5 20"/>
<keyword evidence="16 20" id="KW-0234">DNA repair</keyword>
<evidence type="ECO:0000256" key="3">
    <source>
        <dbReference type="ARBA" id="ARBA00007726"/>
    </source>
</evidence>
<dbReference type="Pfam" id="PF02735">
    <property type="entry name" value="Ku"/>
    <property type="match status" value="1"/>
</dbReference>
<comment type="catalytic activity">
    <reaction evidence="19 20">
        <text>ATP + H2O = ADP + phosphate + H(+)</text>
        <dbReference type="Rhea" id="RHEA:13065"/>
        <dbReference type="ChEBI" id="CHEBI:15377"/>
        <dbReference type="ChEBI" id="CHEBI:15378"/>
        <dbReference type="ChEBI" id="CHEBI:30616"/>
        <dbReference type="ChEBI" id="CHEBI:43474"/>
        <dbReference type="ChEBI" id="CHEBI:456216"/>
        <dbReference type="EC" id="3.6.4.12"/>
    </reaction>
</comment>
<dbReference type="PANTHER" id="PTHR12604">
    <property type="entry name" value="KU AUTOANTIGEN DNA HELICASE"/>
    <property type="match status" value="1"/>
</dbReference>
<dbReference type="GO" id="GO:0005524">
    <property type="term" value="F:ATP binding"/>
    <property type="evidence" value="ECO:0007669"/>
    <property type="project" value="UniProtKB-UniRule"/>
</dbReference>
<comment type="subunit">
    <text evidence="4">Heterodimer of Ku70 and Ku80.</text>
</comment>
<dbReference type="FunFam" id="2.40.290.10:FF:000008">
    <property type="entry name" value="ATP-dependent DNA helicase II subunit 2"/>
    <property type="match status" value="1"/>
</dbReference>
<dbReference type="InterPro" id="IPR014893">
    <property type="entry name" value="Ku_PK_bind"/>
</dbReference>
<evidence type="ECO:0000256" key="7">
    <source>
        <dbReference type="ARBA" id="ARBA00022454"/>
    </source>
</evidence>